<gene>
    <name evidence="1" type="ORF">PIB30_026283</name>
</gene>
<proteinExistence type="predicted"/>
<sequence length="127" mass="14343">MVRASLSAKASAARGEEQGWTREAADQRLPVLSMHTIAVAPKLEDVEKEASLLSFVHPIGGGFQIKHHHFSRTTQEHDECSSTSLKNITISTTETIIHIYPPHLIFIHIHPPHLIFELLFFISYSFF</sequence>
<dbReference type="EMBL" id="JASCZI010090719">
    <property type="protein sequence ID" value="MED6145555.1"/>
    <property type="molecule type" value="Genomic_DNA"/>
</dbReference>
<comment type="caution">
    <text evidence="1">The sequence shown here is derived from an EMBL/GenBank/DDBJ whole genome shotgun (WGS) entry which is preliminary data.</text>
</comment>
<protein>
    <submittedName>
        <fullName evidence="1">Uncharacterized protein</fullName>
    </submittedName>
</protein>
<accession>A0ABU6TAJ0</accession>
<keyword evidence="2" id="KW-1185">Reference proteome</keyword>
<evidence type="ECO:0000313" key="1">
    <source>
        <dbReference type="EMBL" id="MED6145555.1"/>
    </source>
</evidence>
<reference evidence="1 2" key="1">
    <citation type="journal article" date="2023" name="Plants (Basel)">
        <title>Bridging the Gap: Combining Genomics and Transcriptomics Approaches to Understand Stylosanthes scabra, an Orphan Legume from the Brazilian Caatinga.</title>
        <authorList>
            <person name="Ferreira-Neto J.R.C."/>
            <person name="da Silva M.D."/>
            <person name="Binneck E."/>
            <person name="de Melo N.F."/>
            <person name="da Silva R.H."/>
            <person name="de Melo A.L.T.M."/>
            <person name="Pandolfi V."/>
            <person name="Bustamante F.O."/>
            <person name="Brasileiro-Vidal A.C."/>
            <person name="Benko-Iseppon A.M."/>
        </authorList>
    </citation>
    <scope>NUCLEOTIDE SEQUENCE [LARGE SCALE GENOMIC DNA]</scope>
    <source>
        <tissue evidence="1">Leaves</tissue>
    </source>
</reference>
<dbReference type="Proteomes" id="UP001341840">
    <property type="component" value="Unassembled WGS sequence"/>
</dbReference>
<organism evidence="1 2">
    <name type="scientific">Stylosanthes scabra</name>
    <dbReference type="NCBI Taxonomy" id="79078"/>
    <lineage>
        <taxon>Eukaryota</taxon>
        <taxon>Viridiplantae</taxon>
        <taxon>Streptophyta</taxon>
        <taxon>Embryophyta</taxon>
        <taxon>Tracheophyta</taxon>
        <taxon>Spermatophyta</taxon>
        <taxon>Magnoliopsida</taxon>
        <taxon>eudicotyledons</taxon>
        <taxon>Gunneridae</taxon>
        <taxon>Pentapetalae</taxon>
        <taxon>rosids</taxon>
        <taxon>fabids</taxon>
        <taxon>Fabales</taxon>
        <taxon>Fabaceae</taxon>
        <taxon>Papilionoideae</taxon>
        <taxon>50 kb inversion clade</taxon>
        <taxon>dalbergioids sensu lato</taxon>
        <taxon>Dalbergieae</taxon>
        <taxon>Pterocarpus clade</taxon>
        <taxon>Stylosanthes</taxon>
    </lineage>
</organism>
<evidence type="ECO:0000313" key="2">
    <source>
        <dbReference type="Proteomes" id="UP001341840"/>
    </source>
</evidence>
<name>A0ABU6TAJ0_9FABA</name>